<evidence type="ECO:0000313" key="4">
    <source>
        <dbReference type="Proteomes" id="UP000437709"/>
    </source>
</evidence>
<evidence type="ECO:0000256" key="1">
    <source>
        <dbReference type="SAM" id="MobiDB-lite"/>
    </source>
</evidence>
<keyword evidence="2" id="KW-1133">Transmembrane helix</keyword>
<feature type="transmembrane region" description="Helical" evidence="2">
    <location>
        <begin position="116"/>
        <end position="133"/>
    </location>
</feature>
<protein>
    <submittedName>
        <fullName evidence="3">DUF4386 family protein</fullName>
    </submittedName>
</protein>
<keyword evidence="2" id="KW-0472">Membrane</keyword>
<dbReference type="EMBL" id="WHPC01000009">
    <property type="protein sequence ID" value="MPV36285.1"/>
    <property type="molecule type" value="Genomic_DNA"/>
</dbReference>
<feature type="transmembrane region" description="Helical" evidence="2">
    <location>
        <begin position="278"/>
        <end position="296"/>
    </location>
</feature>
<dbReference type="Pfam" id="PF14329">
    <property type="entry name" value="DUF4386"/>
    <property type="match status" value="1"/>
</dbReference>
<reference evidence="3 4" key="1">
    <citation type="submission" date="2019-10" db="EMBL/GenBank/DDBJ databases">
        <title>Georgenia wutianyii sp. nov. and Georgenia yuyongxinii sp. nov. isolated from plateau pika (Ochotona curzoniae) in the Qinghai-Tibet plateau of China.</title>
        <authorList>
            <person name="Tian Z."/>
        </authorList>
    </citation>
    <scope>NUCLEOTIDE SEQUENCE [LARGE SCALE GENOMIC DNA]</scope>
    <source>
        <strain evidence="3 4">JCM 19765</strain>
    </source>
</reference>
<keyword evidence="4" id="KW-1185">Reference proteome</keyword>
<keyword evidence="2" id="KW-0812">Transmembrane</keyword>
<dbReference type="Proteomes" id="UP000437709">
    <property type="component" value="Unassembled WGS sequence"/>
</dbReference>
<evidence type="ECO:0000313" key="3">
    <source>
        <dbReference type="EMBL" id="MPV36285.1"/>
    </source>
</evidence>
<feature type="transmembrane region" description="Helical" evidence="2">
    <location>
        <begin position="193"/>
        <end position="211"/>
    </location>
</feature>
<gene>
    <name evidence="3" type="ORF">GB881_04340</name>
</gene>
<name>A0A6N7EI31_9MICO</name>
<dbReference type="AlphaFoldDB" id="A0A6N7EI31"/>
<feature type="transmembrane region" description="Helical" evidence="2">
    <location>
        <begin position="253"/>
        <end position="271"/>
    </location>
</feature>
<organism evidence="3 4">
    <name type="scientific">Georgenia subflava</name>
    <dbReference type="NCBI Taxonomy" id="1622177"/>
    <lineage>
        <taxon>Bacteria</taxon>
        <taxon>Bacillati</taxon>
        <taxon>Actinomycetota</taxon>
        <taxon>Actinomycetes</taxon>
        <taxon>Micrococcales</taxon>
        <taxon>Bogoriellaceae</taxon>
        <taxon>Georgenia</taxon>
    </lineage>
</organism>
<feature type="region of interest" description="Disordered" evidence="1">
    <location>
        <begin position="1"/>
        <end position="21"/>
    </location>
</feature>
<feature type="transmembrane region" description="Helical" evidence="2">
    <location>
        <begin position="158"/>
        <end position="181"/>
    </location>
</feature>
<accession>A0A6N7EI31</accession>
<sequence length="339" mass="35537">MARSVAPVRSSAMAPSRIIGPAPTREHRGSWFVLLRVVSGRWCRGGRARASRRRLTDARSDAHDEDGDGESSRDHGVPRQVAWSAYSDVAVWWAPPRARGVIMTATVADDLGLRRAGLLAGCAGLVTAAAFWVDSPGYPAGGASGEAVRRHVEESFDALTWAVAGQLVGVGAVLVLVAALNSLLRPAETPRRFWSDLAIVCGAVVAVWLTLQASLDAIPLVLADDDGTLAAYDDGTLLALEPIGRLGETFGDVAGIPRGLLVLAVSVLALRTRLLPRWLGYVGLVVAAASLVSVAVPAFGLFAFGLWLPVLSVVLLVRAARGTLAVPLAAPGRGPTDQE</sequence>
<comment type="caution">
    <text evidence="3">The sequence shown here is derived from an EMBL/GenBank/DDBJ whole genome shotgun (WGS) entry which is preliminary data.</text>
</comment>
<dbReference type="InterPro" id="IPR025495">
    <property type="entry name" value="DUF4386"/>
</dbReference>
<feature type="region of interest" description="Disordered" evidence="1">
    <location>
        <begin position="53"/>
        <end position="76"/>
    </location>
</feature>
<proteinExistence type="predicted"/>
<evidence type="ECO:0000256" key="2">
    <source>
        <dbReference type="SAM" id="Phobius"/>
    </source>
</evidence>